<proteinExistence type="predicted"/>
<comment type="caution">
    <text evidence="1">The sequence shown here is derived from an EMBL/GenBank/DDBJ whole genome shotgun (WGS) entry which is preliminary data.</text>
</comment>
<dbReference type="Proteomes" id="UP000886520">
    <property type="component" value="Chromosome 11"/>
</dbReference>
<dbReference type="EMBL" id="JABFUD020000011">
    <property type="protein sequence ID" value="KAI5073453.1"/>
    <property type="molecule type" value="Genomic_DNA"/>
</dbReference>
<gene>
    <name evidence="1" type="ORF">GOP47_0011466</name>
</gene>
<accession>A0A9D4USV1</accession>
<dbReference type="AlphaFoldDB" id="A0A9D4USV1"/>
<organism evidence="1 2">
    <name type="scientific">Adiantum capillus-veneris</name>
    <name type="common">Maidenhair fern</name>
    <dbReference type="NCBI Taxonomy" id="13818"/>
    <lineage>
        <taxon>Eukaryota</taxon>
        <taxon>Viridiplantae</taxon>
        <taxon>Streptophyta</taxon>
        <taxon>Embryophyta</taxon>
        <taxon>Tracheophyta</taxon>
        <taxon>Polypodiopsida</taxon>
        <taxon>Polypodiidae</taxon>
        <taxon>Polypodiales</taxon>
        <taxon>Pteridineae</taxon>
        <taxon>Pteridaceae</taxon>
        <taxon>Vittarioideae</taxon>
        <taxon>Adiantum</taxon>
    </lineage>
</organism>
<protein>
    <submittedName>
        <fullName evidence="1">Uncharacterized protein</fullName>
    </submittedName>
</protein>
<sequence length="69" mass="7428">MHLFLYSSSNHTVSSLLKGVALSYNSSNISTVVYIDPYPVLATELSGSNSCGHGDLVSANFLAEVFESW</sequence>
<name>A0A9D4USV1_ADICA</name>
<evidence type="ECO:0000313" key="2">
    <source>
        <dbReference type="Proteomes" id="UP000886520"/>
    </source>
</evidence>
<reference evidence="1" key="1">
    <citation type="submission" date="2021-01" db="EMBL/GenBank/DDBJ databases">
        <title>Adiantum capillus-veneris genome.</title>
        <authorList>
            <person name="Fang Y."/>
            <person name="Liao Q."/>
        </authorList>
    </citation>
    <scope>NUCLEOTIDE SEQUENCE</scope>
    <source>
        <strain evidence="1">H3</strain>
        <tissue evidence="1">Leaf</tissue>
    </source>
</reference>
<evidence type="ECO:0000313" key="1">
    <source>
        <dbReference type="EMBL" id="KAI5073453.1"/>
    </source>
</evidence>
<keyword evidence="2" id="KW-1185">Reference proteome</keyword>